<keyword evidence="3" id="KW-0963">Cytoplasm</keyword>
<feature type="domain" description="Tyrosine specific protein phosphatases" evidence="8">
    <location>
        <begin position="1582"/>
        <end position="1657"/>
    </location>
</feature>
<sequence>MEAVPRLPMVCFELRTPSETTSFGPKLKEYIQNFYNEDPETYNIEIDQLETLRAAAIRPGKDVSGVANLKRYYCQLHFLMSRFPMSKDGTAAVQFSWRDRYIGPSFSVPDIRYEVSSILYNIGALHTQLGMSDTRTTEDGMKMACTHFQCAAWAFQHLKDTYPPSTEADLAPDIMQFAYHLCLAQAQECILEKSMMDNRKASIIVKVAVQVVNYYSQAFNALKRSESEDVVGTKFYMGWRRLAKFKEIYYRCVIQLFQGMQAEEQQKMGERVAFYQLAHDTLEEAIKLSKNLDKGEMNPKQVQEALSFTQDVVEGKRKAAKNENEFIYHEEVPDRDQLPKAMGVSLVKGIPFSVTDPEVSGPDIFGRLVPMKAHEASSLYSEEKAKLLRKVGGSIEEKDQLLTAFLSSLQLDYLHCYSEPNLLPQELVDRCAALSAKPNAIQSLTESMSKLSDVCAEVETMLQEIKLLLEQEETQEKEYQVIMGKRPPSIVATDMTREAAKYQEAHAKANESNQALHKVMSTHISNLRILSLPLNQVQQQIPPPPALTDPESESIVKEMQSLMEKVEEMRTQRAMLTTQLRDSICKDDITQILVTQQNGNLETIFQEELKKHQDIVKLIQQNLSAQENILKAVTDAYARYSNVRKATAEAVRKRQSVINALITCFDAYEDLLAKSSKGHEFYNILETNVIKLLGRVKSTCKVQQEEREQMLVNSALPQKIPNRIANVLDTTTGLPKAHAAPKLKDYLKSDGGIILPNRASNYLNSDVAPATYSAPLLYNQMPVATSAQSTTYYDASAAVVSSPGLSTRSDNKPQNWMPGIRPAPLGSEATTSVFKSEPNDGTNVAYATHSPYHQPVYNYAGAWGYGSQASTMSTYLPTNVQYSVENKPSDEATQLGTFNVDQGHRYAPVGGASYQASTSETAHSSTLPISQANNYLTSGGYKNVPSQAPSPMNQAVDNAIPANVYQTHTSYETYPPGATSIPGHQYNVQNGHTNFQNPSCYDTGAVGVSSAYQSTSGYGVSEHTAAATGYGSLTGGTQSTGLSQYPNQLTSSANTYDQQLVSNYQSMNNPAVSSVSQTKYPNHAPSPGNQLQSNYQNLNSSSPAPASQPQPSYQNLGMTAVPASQPLTFSYEQHYQGNWSAGVQPMLPGNSYSNYQIPVSSSTQSFQYMQNQNISSYSSAGAYPTNQTSSSYSSHSQSYDFNSTTVGTAGHYYQSPHYGSQNLTATSAMAQCSYTSSQQNYASQGMYMQARMPNSDSYTTDSPKASKSSSAEDTSSSNIDLLAGLDFTVNQQPLVPQQGQANTGTGRKNSVTSAASVSPANAVVPAISNKDSCSSNSVNDNGSNISTEVLIDAMRVLQQTSGSQNQKVPPRDPFQDKDYLQQFTQEVEKYSKFVEGLTLKTLNGPTPLDMKWKEIIELQEKDSHRRSISVARCYPMKNRFPDILPFDCSRVELPSTKDDYINASHLRNLTPSTPPFILTQLPLPSTCNDFWIMVHEQQVEVVVCLLSDMELEGQSYWPAEKNQEMSFGRMRLSLQTANVKQFWTERIISVYDTESRVSRIIVHLQFTAWPGSSFPSSPGPFLTFVSECLVFHSQQRMTSHPIVVHCLSGVGRTGLFCLTAAAICEVQAGRGLIDLVTLTVAMSERRKAALRDREHLKFAYLSLLYYAQDILMKCGILTSGSSFEDKRSRSEGKCHTRHPSQDFLLGPPTGLSQLQSGIEKLGLGSASTLLSNAVLQVETHAPTIKAETIKSTEVTSSHLTDLSQLRENIVPKEAKTPRYSAESFKNLGQGQLAKQEPDADDPFKEIDPLWPLKRS</sequence>
<evidence type="ECO:0000256" key="6">
    <source>
        <dbReference type="SAM" id="MobiDB-lite"/>
    </source>
</evidence>
<dbReference type="SMART" id="SM01041">
    <property type="entry name" value="BRO1"/>
    <property type="match status" value="1"/>
</dbReference>
<feature type="region of interest" description="Disordered" evidence="6">
    <location>
        <begin position="1773"/>
        <end position="1815"/>
    </location>
</feature>
<dbReference type="Gene3D" id="1.20.120.560">
    <property type="entry name" value="alix/aip1 in complex with the ypdl late domain"/>
    <property type="match status" value="1"/>
</dbReference>
<proteinExistence type="predicted"/>
<dbReference type="SUPFAM" id="SSF52799">
    <property type="entry name" value="(Phosphotyrosine protein) phosphatases II"/>
    <property type="match status" value="1"/>
</dbReference>
<feature type="compositionally biased region" description="Low complexity" evidence="6">
    <location>
        <begin position="1089"/>
        <end position="1112"/>
    </location>
</feature>
<dbReference type="InterPro" id="IPR004328">
    <property type="entry name" value="BRO1_dom"/>
</dbReference>
<dbReference type="Pfam" id="PF13949">
    <property type="entry name" value="ALIX_LYPXL_bnd"/>
    <property type="match status" value="1"/>
</dbReference>
<evidence type="ECO:0000256" key="2">
    <source>
        <dbReference type="ARBA" id="ARBA00004496"/>
    </source>
</evidence>
<dbReference type="Proteomes" id="UP001075354">
    <property type="component" value="Chromosome 15"/>
</dbReference>
<keyword evidence="11" id="KW-1185">Reference proteome</keyword>
<accession>A0AAV7X6M3</accession>
<feature type="region of interest" description="Disordered" evidence="6">
    <location>
        <begin position="1296"/>
        <end position="1319"/>
    </location>
</feature>
<dbReference type="GO" id="GO:0032456">
    <property type="term" value="P:endocytic recycling"/>
    <property type="evidence" value="ECO:0007669"/>
    <property type="project" value="TreeGrafter"/>
</dbReference>
<dbReference type="InterPro" id="IPR038499">
    <property type="entry name" value="BRO1_sf"/>
</dbReference>
<dbReference type="GO" id="GO:0048666">
    <property type="term" value="P:neuron development"/>
    <property type="evidence" value="ECO:0007669"/>
    <property type="project" value="UniProtKB-ARBA"/>
</dbReference>
<gene>
    <name evidence="10" type="ORF">ONE63_004309</name>
</gene>
<keyword evidence="5" id="KW-0175">Coiled coil</keyword>
<dbReference type="InterPro" id="IPR025304">
    <property type="entry name" value="ALIX_V_dom"/>
</dbReference>
<evidence type="ECO:0000256" key="4">
    <source>
        <dbReference type="ARBA" id="ARBA00022753"/>
    </source>
</evidence>
<dbReference type="Pfam" id="PF03097">
    <property type="entry name" value="BRO1"/>
    <property type="match status" value="1"/>
</dbReference>
<dbReference type="GO" id="GO:0045022">
    <property type="term" value="P:early endosome to late endosome transport"/>
    <property type="evidence" value="ECO:0007669"/>
    <property type="project" value="TreeGrafter"/>
</dbReference>
<dbReference type="PROSITE" id="PS50055">
    <property type="entry name" value="TYR_PHOSPHATASE_PTP"/>
    <property type="match status" value="1"/>
</dbReference>
<reference evidence="10" key="1">
    <citation type="submission" date="2022-12" db="EMBL/GenBank/DDBJ databases">
        <title>Chromosome-level genome assembly of the bean flower thrips Megalurothrips usitatus.</title>
        <authorList>
            <person name="Ma L."/>
            <person name="Liu Q."/>
            <person name="Li H."/>
            <person name="Cai W."/>
        </authorList>
    </citation>
    <scope>NUCLEOTIDE SEQUENCE</scope>
    <source>
        <strain evidence="10">Cailab_2022a</strain>
    </source>
</reference>
<evidence type="ECO:0000256" key="5">
    <source>
        <dbReference type="SAM" id="Coils"/>
    </source>
</evidence>
<dbReference type="GO" id="GO:0005768">
    <property type="term" value="C:endosome"/>
    <property type="evidence" value="ECO:0007669"/>
    <property type="project" value="UniProtKB-SubCell"/>
</dbReference>
<comment type="subcellular location">
    <subcellularLocation>
        <location evidence="2">Cytoplasm</location>
    </subcellularLocation>
    <subcellularLocation>
        <location evidence="1">Endosome</location>
    </subcellularLocation>
</comment>
<feature type="domain" description="BRO1" evidence="9">
    <location>
        <begin position="8"/>
        <end position="402"/>
    </location>
</feature>
<dbReference type="PRINTS" id="PR00700">
    <property type="entry name" value="PRTYPHPHTASE"/>
</dbReference>
<name>A0AAV7X6M3_9NEOP</name>
<dbReference type="Pfam" id="PF00102">
    <property type="entry name" value="Y_phosphatase"/>
    <property type="match status" value="1"/>
</dbReference>
<feature type="region of interest" description="Disordered" evidence="6">
    <location>
        <begin position="1252"/>
        <end position="1276"/>
    </location>
</feature>
<dbReference type="InterPro" id="IPR029021">
    <property type="entry name" value="Prot-tyrosine_phosphatase-like"/>
</dbReference>
<dbReference type="EMBL" id="JAPTSV010000015">
    <property type="protein sequence ID" value="KAJ1520087.1"/>
    <property type="molecule type" value="Genomic_DNA"/>
</dbReference>
<evidence type="ECO:0008006" key="12">
    <source>
        <dbReference type="Google" id="ProtNLM"/>
    </source>
</evidence>
<dbReference type="PROSITE" id="PS51180">
    <property type="entry name" value="BRO1"/>
    <property type="match status" value="1"/>
</dbReference>
<dbReference type="SMART" id="SM00194">
    <property type="entry name" value="PTPc"/>
    <property type="match status" value="1"/>
</dbReference>
<feature type="domain" description="Tyrosine-protein phosphatase" evidence="7">
    <location>
        <begin position="1437"/>
        <end position="1666"/>
    </location>
</feature>
<feature type="compositionally biased region" description="Low complexity" evidence="6">
    <location>
        <begin position="1266"/>
        <end position="1276"/>
    </location>
</feature>
<dbReference type="SMART" id="SM00404">
    <property type="entry name" value="PTPc_motif"/>
    <property type="match status" value="1"/>
</dbReference>
<dbReference type="InterPro" id="IPR000242">
    <property type="entry name" value="PTP_cat"/>
</dbReference>
<dbReference type="Gene3D" id="3.90.190.10">
    <property type="entry name" value="Protein tyrosine phosphatase superfamily"/>
    <property type="match status" value="1"/>
</dbReference>
<evidence type="ECO:0000256" key="1">
    <source>
        <dbReference type="ARBA" id="ARBA00004177"/>
    </source>
</evidence>
<dbReference type="GO" id="GO:0043328">
    <property type="term" value="P:protein transport to vacuole involved in ubiquitin-dependent protein catabolic process via the multivesicular body sorting pathway"/>
    <property type="evidence" value="ECO:0007669"/>
    <property type="project" value="TreeGrafter"/>
</dbReference>
<dbReference type="CDD" id="cd09234">
    <property type="entry name" value="V_HD-PTP_like"/>
    <property type="match status" value="1"/>
</dbReference>
<feature type="compositionally biased region" description="Low complexity" evidence="6">
    <location>
        <begin position="1309"/>
        <end position="1319"/>
    </location>
</feature>
<evidence type="ECO:0000313" key="11">
    <source>
        <dbReference type="Proteomes" id="UP001075354"/>
    </source>
</evidence>
<evidence type="ECO:0000259" key="8">
    <source>
        <dbReference type="PROSITE" id="PS50056"/>
    </source>
</evidence>
<dbReference type="InterPro" id="IPR003595">
    <property type="entry name" value="Tyr_Pase_cat"/>
</dbReference>
<feature type="compositionally biased region" description="Basic and acidic residues" evidence="6">
    <location>
        <begin position="1795"/>
        <end position="1807"/>
    </location>
</feature>
<keyword evidence="4" id="KW-0967">Endosome</keyword>
<feature type="compositionally biased region" description="Polar residues" evidence="6">
    <location>
        <begin position="1071"/>
        <end position="1080"/>
    </location>
</feature>
<dbReference type="PROSITE" id="PS00383">
    <property type="entry name" value="TYR_PHOSPHATASE_1"/>
    <property type="match status" value="1"/>
</dbReference>
<dbReference type="GO" id="GO:0004725">
    <property type="term" value="F:protein tyrosine phosphatase activity"/>
    <property type="evidence" value="ECO:0007669"/>
    <property type="project" value="InterPro"/>
</dbReference>
<dbReference type="PANTHER" id="PTHR23030">
    <property type="entry name" value="PCD6 INTERACTING PROTEIN-RELATED"/>
    <property type="match status" value="1"/>
</dbReference>
<comment type="caution">
    <text evidence="10">The sequence shown here is derived from an EMBL/GenBank/DDBJ whole genome shotgun (WGS) entry which is preliminary data.</text>
</comment>
<dbReference type="InterPro" id="IPR000387">
    <property type="entry name" value="Tyr_Pase_dom"/>
</dbReference>
<evidence type="ECO:0000313" key="10">
    <source>
        <dbReference type="EMBL" id="KAJ1520087.1"/>
    </source>
</evidence>
<feature type="compositionally biased region" description="Polar residues" evidence="6">
    <location>
        <begin position="1296"/>
        <end position="1308"/>
    </location>
</feature>
<organism evidence="10 11">
    <name type="scientific">Megalurothrips usitatus</name>
    <name type="common">bean blossom thrips</name>
    <dbReference type="NCBI Taxonomy" id="439358"/>
    <lineage>
        <taxon>Eukaryota</taxon>
        <taxon>Metazoa</taxon>
        <taxon>Ecdysozoa</taxon>
        <taxon>Arthropoda</taxon>
        <taxon>Hexapoda</taxon>
        <taxon>Insecta</taxon>
        <taxon>Pterygota</taxon>
        <taxon>Neoptera</taxon>
        <taxon>Paraneoptera</taxon>
        <taxon>Thysanoptera</taxon>
        <taxon>Terebrantia</taxon>
        <taxon>Thripoidea</taxon>
        <taxon>Thripidae</taxon>
        <taxon>Megalurothrips</taxon>
    </lineage>
</organism>
<dbReference type="PANTHER" id="PTHR23030:SF30">
    <property type="entry name" value="TYROSINE-PROTEIN PHOSPHATASE NON-RECEPTOR TYPE 23"/>
    <property type="match status" value="1"/>
</dbReference>
<feature type="coiled-coil region" evidence="5">
    <location>
        <begin position="552"/>
        <end position="579"/>
    </location>
</feature>
<dbReference type="Gene3D" id="1.20.140.50">
    <property type="entry name" value="alix/aip1 like domains"/>
    <property type="match status" value="1"/>
</dbReference>
<dbReference type="PROSITE" id="PS50056">
    <property type="entry name" value="TYR_PHOSPHATASE_2"/>
    <property type="match status" value="1"/>
</dbReference>
<dbReference type="Gene3D" id="1.25.40.280">
    <property type="entry name" value="alix/aip1 like domains"/>
    <property type="match status" value="1"/>
</dbReference>
<dbReference type="InterPro" id="IPR016130">
    <property type="entry name" value="Tyr_Pase_AS"/>
</dbReference>
<evidence type="ECO:0000259" key="7">
    <source>
        <dbReference type="PROSITE" id="PS50055"/>
    </source>
</evidence>
<evidence type="ECO:0000259" key="9">
    <source>
        <dbReference type="PROSITE" id="PS51180"/>
    </source>
</evidence>
<protein>
    <recommendedName>
        <fullName evidence="12">Tyrosine-protein phosphatase non-receptor type 23</fullName>
    </recommendedName>
</protein>
<feature type="region of interest" description="Disordered" evidence="6">
    <location>
        <begin position="1071"/>
        <end position="1117"/>
    </location>
</feature>
<feature type="compositionally biased region" description="Polar residues" evidence="6">
    <location>
        <begin position="1252"/>
        <end position="1265"/>
    </location>
</feature>
<evidence type="ECO:0000256" key="3">
    <source>
        <dbReference type="ARBA" id="ARBA00022490"/>
    </source>
</evidence>